<evidence type="ECO:0000313" key="2">
    <source>
        <dbReference type="EMBL" id="BAU93829.1"/>
    </source>
</evidence>
<proteinExistence type="predicted"/>
<evidence type="ECO:0000313" key="3">
    <source>
        <dbReference type="Proteomes" id="UP000218288"/>
    </source>
</evidence>
<accession>A0A160PJT1</accession>
<dbReference type="EMBL" id="AP014809">
    <property type="protein sequence ID" value="BAU93829.1"/>
    <property type="molecule type" value="Genomic_DNA"/>
</dbReference>
<dbReference type="Proteomes" id="UP000218288">
    <property type="component" value="Chromosome"/>
</dbReference>
<organism evidence="2 3">
    <name type="scientific">Methylorubrum populi</name>
    <dbReference type="NCBI Taxonomy" id="223967"/>
    <lineage>
        <taxon>Bacteria</taxon>
        <taxon>Pseudomonadati</taxon>
        <taxon>Pseudomonadota</taxon>
        <taxon>Alphaproteobacteria</taxon>
        <taxon>Hyphomicrobiales</taxon>
        <taxon>Methylobacteriaceae</taxon>
        <taxon>Methylorubrum</taxon>
    </lineage>
</organism>
<evidence type="ECO:0000256" key="1">
    <source>
        <dbReference type="SAM" id="MobiDB-lite"/>
    </source>
</evidence>
<feature type="region of interest" description="Disordered" evidence="1">
    <location>
        <begin position="1"/>
        <end position="36"/>
    </location>
</feature>
<dbReference type="AlphaFoldDB" id="A0A160PJT1"/>
<gene>
    <name evidence="2" type="ORF">MPPM_5224</name>
</gene>
<name>A0A160PJT1_9HYPH</name>
<sequence>MIRNGSGYIREFEETVGVTEPHTSREEDPLPDPADPQEAAYRALHAERAALEEELTLQQQRQRFGSTEQEIASARATECSLLKDLDRVLTMIRAAEVRRQQPTARRWQ</sequence>
<protein>
    <submittedName>
        <fullName evidence="2">Uncharacterized protein</fullName>
    </submittedName>
</protein>
<reference evidence="2 3" key="1">
    <citation type="journal article" date="2016" name="Genome Announc.">
        <title>Complete Genome Sequence of Methylobacterium populi P-1M, Isolated from Pink-Pigmented Household Biofilm.</title>
        <authorList>
            <person name="Morohoshi T."/>
            <person name="Ikeda T."/>
        </authorList>
    </citation>
    <scope>NUCLEOTIDE SEQUENCE [LARGE SCALE GENOMIC DNA]</scope>
    <source>
        <strain evidence="2 3">P-1M</strain>
    </source>
</reference>